<dbReference type="STRING" id="1423812.FD20_GL002434"/>
<evidence type="ECO:0000256" key="2">
    <source>
        <dbReference type="ARBA" id="ARBA00022475"/>
    </source>
</evidence>
<reference evidence="8 9" key="1">
    <citation type="journal article" date="2015" name="Genome Announc.">
        <title>Expanding the biotechnology potential of lactobacilli through comparative genomics of 213 strains and associated genera.</title>
        <authorList>
            <person name="Sun Z."/>
            <person name="Harris H.M."/>
            <person name="McCann A."/>
            <person name="Guo C."/>
            <person name="Argimon S."/>
            <person name="Zhang W."/>
            <person name="Yang X."/>
            <person name="Jeffery I.B."/>
            <person name="Cooney J.C."/>
            <person name="Kagawa T.F."/>
            <person name="Liu W."/>
            <person name="Song Y."/>
            <person name="Salvetti E."/>
            <person name="Wrobel A."/>
            <person name="Rasinkangas P."/>
            <person name="Parkhill J."/>
            <person name="Rea M.C."/>
            <person name="O'Sullivan O."/>
            <person name="Ritari J."/>
            <person name="Douillard F.P."/>
            <person name="Paul Ross R."/>
            <person name="Yang R."/>
            <person name="Briner A.E."/>
            <person name="Felis G.E."/>
            <person name="de Vos W.M."/>
            <person name="Barrangou R."/>
            <person name="Klaenhammer T.R."/>
            <person name="Caufield P.W."/>
            <person name="Cui Y."/>
            <person name="Zhang H."/>
            <person name="O'Toole P.W."/>
        </authorList>
    </citation>
    <scope>NUCLEOTIDE SEQUENCE [LARGE SCALE GENOMIC DNA]</scope>
    <source>
        <strain evidence="8 9">DSM 19971</strain>
    </source>
</reference>
<accession>A0A0R1QAE6</accession>
<proteinExistence type="inferred from homology"/>
<dbReference type="AlphaFoldDB" id="A0A0R1QAE6"/>
<keyword evidence="4 6" id="KW-1133">Transmembrane helix</keyword>
<protein>
    <submittedName>
        <fullName evidence="8">Efflux ABC transporter, permease protein</fullName>
    </submittedName>
</protein>
<evidence type="ECO:0000256" key="1">
    <source>
        <dbReference type="ARBA" id="ARBA00004651"/>
    </source>
</evidence>
<dbReference type="EMBL" id="AZEG01000008">
    <property type="protein sequence ID" value="KRL37896.1"/>
    <property type="molecule type" value="Genomic_DNA"/>
</dbReference>
<evidence type="ECO:0000256" key="6">
    <source>
        <dbReference type="PIRNR" id="PIRNR018968"/>
    </source>
</evidence>
<dbReference type="InterPro" id="IPR052536">
    <property type="entry name" value="ABC-4_Integral_Memb_Prot"/>
</dbReference>
<dbReference type="InterPro" id="IPR003838">
    <property type="entry name" value="ABC3_permease_C"/>
</dbReference>
<evidence type="ECO:0000256" key="3">
    <source>
        <dbReference type="ARBA" id="ARBA00022692"/>
    </source>
</evidence>
<dbReference type="RefSeq" id="WP_057736566.1">
    <property type="nucleotide sequence ID" value="NZ_AZEG01000008.1"/>
</dbReference>
<feature type="transmembrane region" description="Helical" evidence="6">
    <location>
        <begin position="602"/>
        <end position="627"/>
    </location>
</feature>
<feature type="transmembrane region" description="Helical" evidence="6">
    <location>
        <begin position="21"/>
        <end position="39"/>
    </location>
</feature>
<evidence type="ECO:0000313" key="9">
    <source>
        <dbReference type="Proteomes" id="UP000051155"/>
    </source>
</evidence>
<gene>
    <name evidence="8" type="ORF">FD20_GL002434</name>
</gene>
<dbReference type="GO" id="GO:0005886">
    <property type="term" value="C:plasma membrane"/>
    <property type="evidence" value="ECO:0007669"/>
    <property type="project" value="UniProtKB-SubCell"/>
</dbReference>
<dbReference type="GO" id="GO:0055085">
    <property type="term" value="P:transmembrane transport"/>
    <property type="evidence" value="ECO:0007669"/>
    <property type="project" value="UniProtKB-UniRule"/>
</dbReference>
<feature type="transmembrane region" description="Helical" evidence="6">
    <location>
        <begin position="509"/>
        <end position="534"/>
    </location>
</feature>
<feature type="transmembrane region" description="Helical" evidence="6">
    <location>
        <begin position="568"/>
        <end position="590"/>
    </location>
</feature>
<evidence type="ECO:0000259" key="7">
    <source>
        <dbReference type="Pfam" id="PF02687"/>
    </source>
</evidence>
<evidence type="ECO:0000256" key="4">
    <source>
        <dbReference type="ARBA" id="ARBA00022989"/>
    </source>
</evidence>
<dbReference type="Proteomes" id="UP000051155">
    <property type="component" value="Unassembled WGS sequence"/>
</dbReference>
<dbReference type="Pfam" id="PF02687">
    <property type="entry name" value="FtsX"/>
    <property type="match status" value="1"/>
</dbReference>
<feature type="transmembrane region" description="Helical" evidence="6">
    <location>
        <begin position="150"/>
        <end position="172"/>
    </location>
</feature>
<dbReference type="PANTHER" id="PTHR46795:SF3">
    <property type="entry name" value="ABC TRANSPORTER PERMEASE"/>
    <property type="match status" value="1"/>
</dbReference>
<dbReference type="PATRIC" id="fig|1423812.3.peg.2588"/>
<feature type="transmembrane region" description="Helical" evidence="6">
    <location>
        <begin position="198"/>
        <end position="215"/>
    </location>
</feature>
<organism evidence="8 9">
    <name type="scientific">Liquorilactobacillus uvarum DSM 19971</name>
    <dbReference type="NCBI Taxonomy" id="1423812"/>
    <lineage>
        <taxon>Bacteria</taxon>
        <taxon>Bacillati</taxon>
        <taxon>Bacillota</taxon>
        <taxon>Bacilli</taxon>
        <taxon>Lactobacillales</taxon>
        <taxon>Lactobacillaceae</taxon>
        <taxon>Liquorilactobacillus</taxon>
    </lineage>
</organism>
<comment type="subcellular location">
    <subcellularLocation>
        <location evidence="1 6">Cell membrane</location>
        <topology evidence="1 6">Multi-pass membrane protein</topology>
    </subcellularLocation>
</comment>
<name>A0A0R1QAE6_9LACO</name>
<keyword evidence="6" id="KW-0813">Transport</keyword>
<feature type="transmembrane region" description="Helical" evidence="6">
    <location>
        <begin position="59"/>
        <end position="79"/>
    </location>
</feature>
<dbReference type="InterPro" id="IPR027022">
    <property type="entry name" value="ABC_permease_BceB-typ"/>
</dbReference>
<sequence length="638" mass="72054">MIHLKLAWHGVTHHKQEYGPFLLASIVLIAINFIFWNVSLNKTLKAMAFGDATIEITKVAIVFISLISLFLMFYANSFLIKQRGEELGLYNMIGLSNSDLRWILTLETALLYAISLIAGLISGFAFLKLAFLILQKLLTLKQSLDHFELYAVYTTAMIFALIFLALLFYNFYRVHTNDPIHLWNQSFKGEREPKSKKTLAVLGVVILAWGYWISVKTKPNATAFTGFVLAVILVVLGTYLLFIVGSIVLLKVLKKQKKIYYKPNHFIAISGMLFRMKQNGAGLASICLLCTSILVTMVGTLSLYVGENKLINSWNPYDIMFTTEKRLTSKQQRTINETASKYNISLSKKKQITMTTPSAGSIKKDKFETNNIMNATLQLSSLTLADYNSIQGTNIKLKKQQILLYDVSSKFNKKHITIRGQRYQVKKINNFKFAFNYQHAIVQPIFVVAADKSICSAINPQPEMVVSGFNIGGTKTNQLRFANSLQKNMKLSNETYTAAPIFRNLFQSLFGSLLFIGSLVSITLIFATALILYYKQLSEGYADRKRFQTMQQVGLSQKETKEAIRSQVLLVFMLPIVGAAIHFVFCIPMLKNILSLFSMYNTKILAGVSIVTLFVLAGGYLCIYFLTTKVYQELVNKK</sequence>
<keyword evidence="3 6" id="KW-0812">Transmembrane</keyword>
<dbReference type="PANTHER" id="PTHR46795">
    <property type="entry name" value="ABC TRANSPORTER PERMEASE-RELATED-RELATED"/>
    <property type="match status" value="1"/>
</dbReference>
<dbReference type="OrthoDB" id="1705903at2"/>
<feature type="domain" description="ABC3 transporter permease C-terminal" evidence="7">
    <location>
        <begin position="59"/>
        <end position="168"/>
    </location>
</feature>
<keyword evidence="2 6" id="KW-1003">Cell membrane</keyword>
<dbReference type="PIRSF" id="PIRSF018968">
    <property type="entry name" value="ABC_permease_BceB"/>
    <property type="match status" value="1"/>
</dbReference>
<feature type="transmembrane region" description="Helical" evidence="6">
    <location>
        <begin position="281"/>
        <end position="305"/>
    </location>
</feature>
<comment type="similarity">
    <text evidence="6">Belongs to the ABC-4 integral membrane protein family.</text>
</comment>
<comment type="caution">
    <text evidence="8">The sequence shown here is derived from an EMBL/GenBank/DDBJ whole genome shotgun (WGS) entry which is preliminary data.</text>
</comment>
<keyword evidence="9" id="KW-1185">Reference proteome</keyword>
<keyword evidence="5 6" id="KW-0472">Membrane</keyword>
<feature type="transmembrane region" description="Helical" evidence="6">
    <location>
        <begin position="100"/>
        <end position="130"/>
    </location>
</feature>
<evidence type="ECO:0000313" key="8">
    <source>
        <dbReference type="EMBL" id="KRL37896.1"/>
    </source>
</evidence>
<feature type="transmembrane region" description="Helical" evidence="6">
    <location>
        <begin position="227"/>
        <end position="253"/>
    </location>
</feature>
<evidence type="ECO:0000256" key="5">
    <source>
        <dbReference type="ARBA" id="ARBA00023136"/>
    </source>
</evidence>